<keyword evidence="5" id="KW-1185">Reference proteome</keyword>
<reference evidence="4 5" key="1">
    <citation type="submission" date="2018-10" db="EMBL/GenBank/DDBJ databases">
        <title>Sequencing the genomes of 1000 actinobacteria strains.</title>
        <authorList>
            <person name="Klenk H.-P."/>
        </authorList>
    </citation>
    <scope>NUCLEOTIDE SEQUENCE [LARGE SCALE GENOMIC DNA]</scope>
    <source>
        <strain evidence="4 5">DSM 17894</strain>
    </source>
</reference>
<feature type="signal peptide" evidence="2">
    <location>
        <begin position="1"/>
        <end position="29"/>
    </location>
</feature>
<dbReference type="OrthoDB" id="9810871at2"/>
<feature type="domain" description="YncI copper-binding" evidence="3">
    <location>
        <begin position="30"/>
        <end position="176"/>
    </location>
</feature>
<dbReference type="Proteomes" id="UP000280008">
    <property type="component" value="Unassembled WGS sequence"/>
</dbReference>
<dbReference type="Gene3D" id="2.60.40.2230">
    <property type="entry name" value="Uncharacterised protein YcnI-like PF07987, DUF1775"/>
    <property type="match status" value="1"/>
</dbReference>
<organism evidence="4 5">
    <name type="scientific">Frondihabitans australicus</name>
    <dbReference type="NCBI Taxonomy" id="386892"/>
    <lineage>
        <taxon>Bacteria</taxon>
        <taxon>Bacillati</taxon>
        <taxon>Actinomycetota</taxon>
        <taxon>Actinomycetes</taxon>
        <taxon>Micrococcales</taxon>
        <taxon>Microbacteriaceae</taxon>
        <taxon>Frondihabitans</taxon>
    </lineage>
</organism>
<accession>A0A495IJG1</accession>
<dbReference type="InterPro" id="IPR012533">
    <property type="entry name" value="YcnI-copper_dom"/>
</dbReference>
<sequence length="242" mass="24369">MKKRTLVRAAIALPAAGLLALAAPLSASAHVHIAPETAPPGDYATIAFKVPTESATASTVKLEVDFPTDHPFTSVEYQPIDGWTAVVTTSKLPKPVTASGGTITTAVTKVVWTAEAGHGIQPGAFQQFYVTAGAVPDTGKVMLPATQTYSDGSVVKWNEPTPASGDEPEHPAPTLYINDTPPADPDQGVVAATRTAAPVAAGASASTGNGLGLGLGIGGLGLGVIALVVAALAYARAGRSRA</sequence>
<keyword evidence="1" id="KW-0812">Transmembrane</keyword>
<dbReference type="CDD" id="cd08545">
    <property type="entry name" value="YcnI_like"/>
    <property type="match status" value="1"/>
</dbReference>
<comment type="caution">
    <text evidence="4">The sequence shown here is derived from an EMBL/GenBank/DDBJ whole genome shotgun (WGS) entry which is preliminary data.</text>
</comment>
<evidence type="ECO:0000256" key="1">
    <source>
        <dbReference type="SAM" id="Phobius"/>
    </source>
</evidence>
<evidence type="ECO:0000313" key="5">
    <source>
        <dbReference type="Proteomes" id="UP000280008"/>
    </source>
</evidence>
<dbReference type="EMBL" id="RBKS01000001">
    <property type="protein sequence ID" value="RKR76162.1"/>
    <property type="molecule type" value="Genomic_DNA"/>
</dbReference>
<keyword evidence="1" id="KW-0472">Membrane</keyword>
<dbReference type="InterPro" id="IPR038507">
    <property type="entry name" value="YcnI-like_sf"/>
</dbReference>
<feature type="transmembrane region" description="Helical" evidence="1">
    <location>
        <begin position="211"/>
        <end position="235"/>
    </location>
</feature>
<dbReference type="Pfam" id="PF07987">
    <property type="entry name" value="DUF1775"/>
    <property type="match status" value="1"/>
</dbReference>
<proteinExistence type="predicted"/>
<evidence type="ECO:0000256" key="2">
    <source>
        <dbReference type="SAM" id="SignalP"/>
    </source>
</evidence>
<dbReference type="RefSeq" id="WP_121371135.1">
    <property type="nucleotide sequence ID" value="NZ_RBKS01000001.1"/>
</dbReference>
<feature type="chain" id="PRO_5019855841" evidence="2">
    <location>
        <begin position="30"/>
        <end position="242"/>
    </location>
</feature>
<keyword evidence="1" id="KW-1133">Transmembrane helix</keyword>
<gene>
    <name evidence="4" type="ORF">C8E83_3327</name>
</gene>
<evidence type="ECO:0000313" key="4">
    <source>
        <dbReference type="EMBL" id="RKR76162.1"/>
    </source>
</evidence>
<name>A0A495IJG1_9MICO</name>
<evidence type="ECO:0000259" key="3">
    <source>
        <dbReference type="Pfam" id="PF07987"/>
    </source>
</evidence>
<dbReference type="AlphaFoldDB" id="A0A495IJG1"/>
<keyword evidence="2" id="KW-0732">Signal</keyword>
<protein>
    <submittedName>
        <fullName evidence="4">Uncharacterized protein YcnI</fullName>
    </submittedName>
</protein>